<name>A0A1R2CC18_9CILI</name>
<comment type="caution">
    <text evidence="2">The sequence shown here is derived from an EMBL/GenBank/DDBJ whole genome shotgun (WGS) entry which is preliminary data.</text>
</comment>
<proteinExistence type="predicted"/>
<dbReference type="AlphaFoldDB" id="A0A1R2CC18"/>
<dbReference type="Proteomes" id="UP000187209">
    <property type="component" value="Unassembled WGS sequence"/>
</dbReference>
<reference evidence="2 3" key="1">
    <citation type="submission" date="2016-11" db="EMBL/GenBank/DDBJ databases">
        <title>The macronuclear genome of Stentor coeruleus: a giant cell with tiny introns.</title>
        <authorList>
            <person name="Slabodnick M."/>
            <person name="Ruby J.G."/>
            <person name="Reiff S.B."/>
            <person name="Swart E.C."/>
            <person name="Gosai S."/>
            <person name="Prabakaran S."/>
            <person name="Witkowska E."/>
            <person name="Larue G.E."/>
            <person name="Fisher S."/>
            <person name="Freeman R.M."/>
            <person name="Gunawardena J."/>
            <person name="Chu W."/>
            <person name="Stover N.A."/>
            <person name="Gregory B.D."/>
            <person name="Nowacki M."/>
            <person name="Derisi J."/>
            <person name="Roy S.W."/>
            <person name="Marshall W.F."/>
            <person name="Sood P."/>
        </authorList>
    </citation>
    <scope>NUCLEOTIDE SEQUENCE [LARGE SCALE GENOMIC DNA]</scope>
    <source>
        <strain evidence="2">WM001</strain>
    </source>
</reference>
<evidence type="ECO:0000256" key="1">
    <source>
        <dbReference type="SAM" id="Coils"/>
    </source>
</evidence>
<evidence type="ECO:0000313" key="2">
    <source>
        <dbReference type="EMBL" id="OMJ86510.1"/>
    </source>
</evidence>
<feature type="coiled-coil region" evidence="1">
    <location>
        <begin position="72"/>
        <end position="106"/>
    </location>
</feature>
<keyword evidence="1" id="KW-0175">Coiled coil</keyword>
<gene>
    <name evidence="2" type="ORF">SteCoe_12005</name>
</gene>
<protein>
    <submittedName>
        <fullName evidence="2">Uncharacterized protein</fullName>
    </submittedName>
</protein>
<sequence length="144" mass="16247">MKKGLSTIASNSHLIEVPSIKANLHTFSHIRNPVRKTTSISSTRPASLYLDDGFLDTPVAYKHESEVKSCKQSLILEELTSLETQIKELNSQIAHNIEILKKKEERGKELKGIIKKIKHKALPIDLSFEDKSKNWSCTNSCSLF</sequence>
<organism evidence="2 3">
    <name type="scientific">Stentor coeruleus</name>
    <dbReference type="NCBI Taxonomy" id="5963"/>
    <lineage>
        <taxon>Eukaryota</taxon>
        <taxon>Sar</taxon>
        <taxon>Alveolata</taxon>
        <taxon>Ciliophora</taxon>
        <taxon>Postciliodesmatophora</taxon>
        <taxon>Heterotrichea</taxon>
        <taxon>Heterotrichida</taxon>
        <taxon>Stentoridae</taxon>
        <taxon>Stentor</taxon>
    </lineage>
</organism>
<evidence type="ECO:0000313" key="3">
    <source>
        <dbReference type="Proteomes" id="UP000187209"/>
    </source>
</evidence>
<dbReference type="EMBL" id="MPUH01000204">
    <property type="protein sequence ID" value="OMJ86510.1"/>
    <property type="molecule type" value="Genomic_DNA"/>
</dbReference>
<keyword evidence="3" id="KW-1185">Reference proteome</keyword>
<accession>A0A1R2CC18</accession>